<keyword evidence="2" id="KW-0812">Transmembrane</keyword>
<keyword evidence="3" id="KW-1185">Reference proteome</keyword>
<evidence type="ECO:0000313" key="3">
    <source>
        <dbReference type="Proteomes" id="UP000492821"/>
    </source>
</evidence>
<protein>
    <submittedName>
        <fullName evidence="4">G_PROTEIN_RECEP_F1_2 domain-containing protein</fullName>
    </submittedName>
</protein>
<accession>A0A7E4UTB6</accession>
<feature type="transmembrane region" description="Helical" evidence="2">
    <location>
        <begin position="31"/>
        <end position="51"/>
    </location>
</feature>
<sequence length="282" mass="32036">MGLSYTLAGASRLFIYGSKLVSPLSCLFRPYMVLFILNDTAAGVLPLLTAIQTYHIIAHPLSELQHYSGCAILYPTVLTVLATVSAYVYDRFDDSIWQSSICMLNDAVPFRIYSILKYTTVILVFLAVIIYAAFVVTYYRHYSHIAERAGNWYKPFISVGIMVSFLVIFTVIPNLGMLYVQGPTWLFVFRLMYFGRCFVNMYIFAATKSPVMHHIFENIPLIGHKFRPPSPDYRCRYNIETDSTGAIVQLNLQKISDARPPTAETSNRLPNCESVERSIVKD</sequence>
<proteinExistence type="predicted"/>
<evidence type="ECO:0000256" key="1">
    <source>
        <dbReference type="SAM" id="MobiDB-lite"/>
    </source>
</evidence>
<feature type="transmembrane region" description="Helical" evidence="2">
    <location>
        <begin position="115"/>
        <end position="139"/>
    </location>
</feature>
<evidence type="ECO:0000313" key="4">
    <source>
        <dbReference type="WBParaSite" id="Pan_g12129.t1"/>
    </source>
</evidence>
<dbReference type="WBParaSite" id="Pan_g12129.t1">
    <property type="protein sequence ID" value="Pan_g12129.t1"/>
    <property type="gene ID" value="Pan_g12129"/>
</dbReference>
<reference evidence="4" key="2">
    <citation type="submission" date="2020-10" db="UniProtKB">
        <authorList>
            <consortium name="WormBaseParasite"/>
        </authorList>
    </citation>
    <scope>IDENTIFICATION</scope>
</reference>
<feature type="transmembrane region" description="Helical" evidence="2">
    <location>
        <begin position="184"/>
        <end position="205"/>
    </location>
</feature>
<keyword evidence="2" id="KW-1133">Transmembrane helix</keyword>
<feature type="transmembrane region" description="Helical" evidence="2">
    <location>
        <begin position="71"/>
        <end position="89"/>
    </location>
</feature>
<organism evidence="3 4">
    <name type="scientific">Panagrellus redivivus</name>
    <name type="common">Microworm</name>
    <dbReference type="NCBI Taxonomy" id="6233"/>
    <lineage>
        <taxon>Eukaryota</taxon>
        <taxon>Metazoa</taxon>
        <taxon>Ecdysozoa</taxon>
        <taxon>Nematoda</taxon>
        <taxon>Chromadorea</taxon>
        <taxon>Rhabditida</taxon>
        <taxon>Tylenchina</taxon>
        <taxon>Panagrolaimomorpha</taxon>
        <taxon>Panagrolaimoidea</taxon>
        <taxon>Panagrolaimidae</taxon>
        <taxon>Panagrellus</taxon>
    </lineage>
</organism>
<evidence type="ECO:0000256" key="2">
    <source>
        <dbReference type="SAM" id="Phobius"/>
    </source>
</evidence>
<dbReference type="AlphaFoldDB" id="A0A7E4UTB6"/>
<feature type="transmembrane region" description="Helical" evidence="2">
    <location>
        <begin position="151"/>
        <end position="172"/>
    </location>
</feature>
<feature type="region of interest" description="Disordered" evidence="1">
    <location>
        <begin position="258"/>
        <end position="282"/>
    </location>
</feature>
<dbReference type="Proteomes" id="UP000492821">
    <property type="component" value="Unassembled WGS sequence"/>
</dbReference>
<keyword evidence="2" id="KW-0472">Membrane</keyword>
<reference evidence="3" key="1">
    <citation type="journal article" date="2013" name="Genetics">
        <title>The draft genome and transcriptome of Panagrellus redivivus are shaped by the harsh demands of a free-living lifestyle.</title>
        <authorList>
            <person name="Srinivasan J."/>
            <person name="Dillman A.R."/>
            <person name="Macchietto M.G."/>
            <person name="Heikkinen L."/>
            <person name="Lakso M."/>
            <person name="Fracchia K.M."/>
            <person name="Antoshechkin I."/>
            <person name="Mortazavi A."/>
            <person name="Wong G."/>
            <person name="Sternberg P.W."/>
        </authorList>
    </citation>
    <scope>NUCLEOTIDE SEQUENCE [LARGE SCALE GENOMIC DNA]</scope>
    <source>
        <strain evidence="3">MT8872</strain>
    </source>
</reference>
<name>A0A7E4UTB6_PANRE</name>